<evidence type="ECO:0000259" key="8">
    <source>
        <dbReference type="PROSITE" id="PS50928"/>
    </source>
</evidence>
<feature type="transmembrane region" description="Helical" evidence="7">
    <location>
        <begin position="241"/>
        <end position="262"/>
    </location>
</feature>
<evidence type="ECO:0000256" key="4">
    <source>
        <dbReference type="ARBA" id="ARBA00022692"/>
    </source>
</evidence>
<feature type="transmembrane region" description="Helical" evidence="7">
    <location>
        <begin position="73"/>
        <end position="97"/>
    </location>
</feature>
<dbReference type="CDD" id="cd06261">
    <property type="entry name" value="TM_PBP2"/>
    <property type="match status" value="1"/>
</dbReference>
<proteinExistence type="inferred from homology"/>
<evidence type="ECO:0000313" key="10">
    <source>
        <dbReference type="Proteomes" id="UP000253303"/>
    </source>
</evidence>
<feature type="domain" description="ABC transmembrane type-1" evidence="8">
    <location>
        <begin position="74"/>
        <end position="263"/>
    </location>
</feature>
<evidence type="ECO:0000256" key="1">
    <source>
        <dbReference type="ARBA" id="ARBA00004651"/>
    </source>
</evidence>
<dbReference type="InterPro" id="IPR000515">
    <property type="entry name" value="MetI-like"/>
</dbReference>
<feature type="transmembrane region" description="Helical" evidence="7">
    <location>
        <begin position="109"/>
        <end position="131"/>
    </location>
</feature>
<accession>A0A366M6I3</accession>
<keyword evidence="5 7" id="KW-1133">Transmembrane helix</keyword>
<dbReference type="PROSITE" id="PS50928">
    <property type="entry name" value="ABC_TM1"/>
    <property type="match status" value="1"/>
</dbReference>
<dbReference type="EMBL" id="QMEY01000001">
    <property type="protein sequence ID" value="RBQ21851.1"/>
    <property type="molecule type" value="Genomic_DNA"/>
</dbReference>
<keyword evidence="2 7" id="KW-0813">Transport</keyword>
<keyword evidence="4 7" id="KW-0812">Transmembrane</keyword>
<evidence type="ECO:0000256" key="3">
    <source>
        <dbReference type="ARBA" id="ARBA00022475"/>
    </source>
</evidence>
<evidence type="ECO:0000256" key="7">
    <source>
        <dbReference type="RuleBase" id="RU363032"/>
    </source>
</evidence>
<evidence type="ECO:0000256" key="2">
    <source>
        <dbReference type="ARBA" id="ARBA00022448"/>
    </source>
</evidence>
<dbReference type="Pfam" id="PF00528">
    <property type="entry name" value="BPD_transp_1"/>
    <property type="match status" value="1"/>
</dbReference>
<dbReference type="OrthoDB" id="2063054at2"/>
<keyword evidence="10" id="KW-1185">Reference proteome</keyword>
<dbReference type="SUPFAM" id="SSF161098">
    <property type="entry name" value="MetI-like"/>
    <property type="match status" value="1"/>
</dbReference>
<comment type="caution">
    <text evidence="9">The sequence shown here is derived from an EMBL/GenBank/DDBJ whole genome shotgun (WGS) entry which is preliminary data.</text>
</comment>
<dbReference type="InterPro" id="IPR035906">
    <property type="entry name" value="MetI-like_sf"/>
</dbReference>
<dbReference type="Proteomes" id="UP000253303">
    <property type="component" value="Unassembled WGS sequence"/>
</dbReference>
<protein>
    <submittedName>
        <fullName evidence="9">Carbohydrate ABC transporter permease</fullName>
    </submittedName>
</protein>
<evidence type="ECO:0000256" key="6">
    <source>
        <dbReference type="ARBA" id="ARBA00023136"/>
    </source>
</evidence>
<feature type="transmembrane region" description="Helical" evidence="7">
    <location>
        <begin position="184"/>
        <end position="206"/>
    </location>
</feature>
<organism evidence="9 10">
    <name type="scientific">Spongiactinospora rosea</name>
    <dbReference type="NCBI Taxonomy" id="2248750"/>
    <lineage>
        <taxon>Bacteria</taxon>
        <taxon>Bacillati</taxon>
        <taxon>Actinomycetota</taxon>
        <taxon>Actinomycetes</taxon>
        <taxon>Streptosporangiales</taxon>
        <taxon>Streptosporangiaceae</taxon>
        <taxon>Spongiactinospora</taxon>
    </lineage>
</organism>
<dbReference type="PANTHER" id="PTHR43744">
    <property type="entry name" value="ABC TRANSPORTER PERMEASE PROTEIN MG189-RELATED-RELATED"/>
    <property type="match status" value="1"/>
</dbReference>
<dbReference type="AlphaFoldDB" id="A0A366M6I3"/>
<gene>
    <name evidence="9" type="ORF">DP939_04020</name>
</gene>
<dbReference type="GO" id="GO:0055085">
    <property type="term" value="P:transmembrane transport"/>
    <property type="evidence" value="ECO:0007669"/>
    <property type="project" value="InterPro"/>
</dbReference>
<dbReference type="GO" id="GO:0005886">
    <property type="term" value="C:plasma membrane"/>
    <property type="evidence" value="ECO:0007669"/>
    <property type="project" value="UniProtKB-SubCell"/>
</dbReference>
<dbReference type="RefSeq" id="WP_113978947.1">
    <property type="nucleotide sequence ID" value="NZ_QMEY01000001.1"/>
</dbReference>
<keyword evidence="3" id="KW-1003">Cell membrane</keyword>
<dbReference type="Gene3D" id="1.10.3720.10">
    <property type="entry name" value="MetI-like"/>
    <property type="match status" value="1"/>
</dbReference>
<name>A0A366M6I3_9ACTN</name>
<reference evidence="9 10" key="1">
    <citation type="submission" date="2018-06" db="EMBL/GenBank/DDBJ databases">
        <title>Sphaerisporangium craniellae sp. nov., isolated from a marine sponge in the South China Sea.</title>
        <authorList>
            <person name="Li L."/>
        </authorList>
    </citation>
    <scope>NUCLEOTIDE SEQUENCE [LARGE SCALE GENOMIC DNA]</scope>
    <source>
        <strain evidence="9 10">LHW63015</strain>
    </source>
</reference>
<dbReference type="PANTHER" id="PTHR43744:SF12">
    <property type="entry name" value="ABC TRANSPORTER PERMEASE PROTEIN MG189-RELATED"/>
    <property type="match status" value="1"/>
</dbReference>
<comment type="subcellular location">
    <subcellularLocation>
        <location evidence="1 7">Cell membrane</location>
        <topology evidence="1 7">Multi-pass membrane protein</topology>
    </subcellularLocation>
</comment>
<sequence>MPTNARALPRRRARFGPRAVLAYLIAAFTVAPMLWLLVTVLKPAQEIFTLGLPSRWTLDNLIYVLTEMPLPRFLFNSALVAVTITVVALLFHSMAAFALARLRFRGQQAIFSMIFSTMLVSLPVILVPLFLVVRELGMLDSHAGLIVPAIFNAFGIFLLRQYYLNIPRELEEAAKLDGCGFFGLYWRVVLPLSKPMLATLSVLFFLTNWNAFLWPLTAVRDPDLRMIQVGIAGLSGQYSTAWHYVLAASLVAAIPTVIVFLAGQKRLVDAMKTTGLK</sequence>
<feature type="transmembrane region" description="Helical" evidence="7">
    <location>
        <begin position="143"/>
        <end position="163"/>
    </location>
</feature>
<evidence type="ECO:0000313" key="9">
    <source>
        <dbReference type="EMBL" id="RBQ21851.1"/>
    </source>
</evidence>
<keyword evidence="6 7" id="KW-0472">Membrane</keyword>
<feature type="transmembrane region" description="Helical" evidence="7">
    <location>
        <begin position="20"/>
        <end position="41"/>
    </location>
</feature>
<comment type="similarity">
    <text evidence="7">Belongs to the binding-protein-dependent transport system permease family.</text>
</comment>
<evidence type="ECO:0000256" key="5">
    <source>
        <dbReference type="ARBA" id="ARBA00022989"/>
    </source>
</evidence>